<organism evidence="9 10">
    <name type="scientific">Maribacter dokdonensis</name>
    <dbReference type="NCBI Taxonomy" id="320912"/>
    <lineage>
        <taxon>Bacteria</taxon>
        <taxon>Pseudomonadati</taxon>
        <taxon>Bacteroidota</taxon>
        <taxon>Flavobacteriia</taxon>
        <taxon>Flavobacteriales</taxon>
        <taxon>Flavobacteriaceae</taxon>
        <taxon>Maribacter</taxon>
    </lineage>
</organism>
<keyword evidence="6 7" id="KW-0472">Membrane</keyword>
<protein>
    <submittedName>
        <fullName evidence="9">Fatty acid hydroxylase superfamily protein</fullName>
    </submittedName>
</protein>
<evidence type="ECO:0000256" key="4">
    <source>
        <dbReference type="ARBA" id="ARBA00023002"/>
    </source>
</evidence>
<proteinExistence type="predicted"/>
<dbReference type="GeneID" id="90591840"/>
<gene>
    <name evidence="9" type="ORF">SAMN05192545_2602</name>
</gene>
<dbReference type="PANTHER" id="PTHR21624:SF1">
    <property type="entry name" value="ALKYLGLYCEROL MONOOXYGENASE"/>
    <property type="match status" value="1"/>
</dbReference>
<feature type="transmembrane region" description="Helical" evidence="7">
    <location>
        <begin position="18"/>
        <end position="38"/>
    </location>
</feature>
<dbReference type="PANTHER" id="PTHR21624">
    <property type="entry name" value="STEROL DESATURASE-RELATED PROTEIN"/>
    <property type="match status" value="1"/>
</dbReference>
<keyword evidence="5" id="KW-0443">Lipid metabolism</keyword>
<keyword evidence="4" id="KW-0560">Oxidoreductase</keyword>
<evidence type="ECO:0000256" key="6">
    <source>
        <dbReference type="ARBA" id="ARBA00023136"/>
    </source>
</evidence>
<evidence type="ECO:0000256" key="3">
    <source>
        <dbReference type="ARBA" id="ARBA00022989"/>
    </source>
</evidence>
<feature type="transmembrane region" description="Helical" evidence="7">
    <location>
        <begin position="89"/>
        <end position="110"/>
    </location>
</feature>
<feature type="domain" description="Fatty acid hydroxylase" evidence="8">
    <location>
        <begin position="97"/>
        <end position="233"/>
    </location>
</feature>
<dbReference type="EMBL" id="LT629754">
    <property type="protein sequence ID" value="SDT02897.1"/>
    <property type="molecule type" value="Genomic_DNA"/>
</dbReference>
<keyword evidence="3 7" id="KW-1133">Transmembrane helix</keyword>
<feature type="transmembrane region" description="Helical" evidence="7">
    <location>
        <begin position="150"/>
        <end position="170"/>
    </location>
</feature>
<reference evidence="9 10" key="1">
    <citation type="submission" date="2016-10" db="EMBL/GenBank/DDBJ databases">
        <authorList>
            <person name="Varghese N."/>
            <person name="Submissions S."/>
        </authorList>
    </citation>
    <scope>NUCLEOTIDE SEQUENCE [LARGE SCALE GENOMIC DNA]</scope>
    <source>
        <strain evidence="9 10">MAR_2009_60</strain>
    </source>
</reference>
<accession>A0ABY0UQC3</accession>
<evidence type="ECO:0000256" key="2">
    <source>
        <dbReference type="ARBA" id="ARBA00022692"/>
    </source>
</evidence>
<dbReference type="InterPro" id="IPR006694">
    <property type="entry name" value="Fatty_acid_hydroxylase"/>
</dbReference>
<dbReference type="InterPro" id="IPR051689">
    <property type="entry name" value="Sterol_desaturase/TMEM195"/>
</dbReference>
<dbReference type="RefSeq" id="WP_091606537.1">
    <property type="nucleotide sequence ID" value="NZ_LT629754.1"/>
</dbReference>
<evidence type="ECO:0000256" key="1">
    <source>
        <dbReference type="ARBA" id="ARBA00004127"/>
    </source>
</evidence>
<sequence>MEQLITYFESIPAVHRSLILVGGITFFWILEGIVPLFNGAYNKWKHSIPNFFFTLTTIIVNFPLAFFLLKTSDWTVANDFGIINWLPEMPLWAYVFLGVALLDFIGAYLAHLVEHRVKPLWMVHLVHHTDHNVDTTTANRHHPLESLIRYMFTLVGVFIVGAPIGIIMLYQSLSVVLSQFNHANIKLPKSVDKAISWVLISPDMHKVHHHYVLPYTDSNYGNIFSWWDRLFGTYMHLDREKITYGVDTFPDEVANGKIGPLLKYPFVGYRKPTTDGSNLADVVNEQPLVK</sequence>
<evidence type="ECO:0000256" key="5">
    <source>
        <dbReference type="ARBA" id="ARBA00023098"/>
    </source>
</evidence>
<dbReference type="Proteomes" id="UP000199574">
    <property type="component" value="Chromosome I"/>
</dbReference>
<name>A0ABY0UQC3_9FLAO</name>
<evidence type="ECO:0000313" key="10">
    <source>
        <dbReference type="Proteomes" id="UP000199574"/>
    </source>
</evidence>
<evidence type="ECO:0000259" key="8">
    <source>
        <dbReference type="Pfam" id="PF04116"/>
    </source>
</evidence>
<evidence type="ECO:0000256" key="7">
    <source>
        <dbReference type="SAM" id="Phobius"/>
    </source>
</evidence>
<comment type="subcellular location">
    <subcellularLocation>
        <location evidence="1">Endomembrane system</location>
        <topology evidence="1">Multi-pass membrane protein</topology>
    </subcellularLocation>
</comment>
<keyword evidence="2 7" id="KW-0812">Transmembrane</keyword>
<evidence type="ECO:0000313" key="9">
    <source>
        <dbReference type="EMBL" id="SDT02897.1"/>
    </source>
</evidence>
<feature type="transmembrane region" description="Helical" evidence="7">
    <location>
        <begin position="50"/>
        <end position="69"/>
    </location>
</feature>
<dbReference type="Pfam" id="PF04116">
    <property type="entry name" value="FA_hydroxylase"/>
    <property type="match status" value="1"/>
</dbReference>
<keyword evidence="10" id="KW-1185">Reference proteome</keyword>